<organism evidence="2">
    <name type="scientific">viral metagenome</name>
    <dbReference type="NCBI Taxonomy" id="1070528"/>
    <lineage>
        <taxon>unclassified sequences</taxon>
        <taxon>metagenomes</taxon>
        <taxon>organismal metagenomes</taxon>
    </lineage>
</organism>
<accession>A0A6C0DE29</accession>
<keyword evidence="1" id="KW-0812">Transmembrane</keyword>
<proteinExistence type="predicted"/>
<keyword evidence="1" id="KW-1133">Transmembrane helix</keyword>
<sequence length="94" mass="9829">MSDDSLALLQRKQVAPLPIGPGGKNATKQQMNATNTQLTMLSAQATANTMFDPPTPQPVSKQVVSGFCSGPDTTVPELLVMVGIVMIVYGALAK</sequence>
<keyword evidence="1" id="KW-0472">Membrane</keyword>
<evidence type="ECO:0000313" key="2">
    <source>
        <dbReference type="EMBL" id="QHT14662.1"/>
    </source>
</evidence>
<dbReference type="EMBL" id="MN739587">
    <property type="protein sequence ID" value="QHT14662.1"/>
    <property type="molecule type" value="Genomic_DNA"/>
</dbReference>
<evidence type="ECO:0000256" key="1">
    <source>
        <dbReference type="SAM" id="Phobius"/>
    </source>
</evidence>
<reference evidence="2" key="1">
    <citation type="journal article" date="2020" name="Nature">
        <title>Giant virus diversity and host interactions through global metagenomics.</title>
        <authorList>
            <person name="Schulz F."/>
            <person name="Roux S."/>
            <person name="Paez-Espino D."/>
            <person name="Jungbluth S."/>
            <person name="Walsh D.A."/>
            <person name="Denef V.J."/>
            <person name="McMahon K.D."/>
            <person name="Konstantinidis K.T."/>
            <person name="Eloe-Fadrosh E.A."/>
            <person name="Kyrpides N.C."/>
            <person name="Woyke T."/>
        </authorList>
    </citation>
    <scope>NUCLEOTIDE SEQUENCE</scope>
    <source>
        <strain evidence="2">GVMAG-M-3300023174-141</strain>
    </source>
</reference>
<protein>
    <submittedName>
        <fullName evidence="2">Uncharacterized protein</fullName>
    </submittedName>
</protein>
<dbReference type="AlphaFoldDB" id="A0A6C0DE29"/>
<feature type="transmembrane region" description="Helical" evidence="1">
    <location>
        <begin position="74"/>
        <end position="92"/>
    </location>
</feature>
<name>A0A6C0DE29_9ZZZZ</name>